<protein>
    <submittedName>
        <fullName evidence="1">Uncharacterized protein</fullName>
    </submittedName>
</protein>
<dbReference type="InterPro" id="IPR017519">
    <property type="entry name" value="CHP03085"/>
</dbReference>
<dbReference type="AlphaFoldDB" id="A0A4P7QHW0"/>
<evidence type="ECO:0000313" key="1">
    <source>
        <dbReference type="EMBL" id="QCB28656.1"/>
    </source>
</evidence>
<sequence length="212" mass="23319">MLGSMTFSQTERERLAALLKELGPDAPTLCEGWTTKDMAVHLWVRENRPDATAGMFIPALEGHLNKVSDKVATKGYEELVREWGSGPGKFSPIRLIEAQANLAENFIHHEDVRRANGRTDERDFSAAIEKKLHGVLKMMAPRMLGKSGCPVVLFPRGLSRVVCADKHGVAEDGQDVVRVHGSVGELLLWVYGRDEVHVTIEGPADKAVRSGV</sequence>
<keyword evidence="2" id="KW-1185">Reference proteome</keyword>
<evidence type="ECO:0000313" key="2">
    <source>
        <dbReference type="Proteomes" id="UP000296352"/>
    </source>
</evidence>
<dbReference type="KEGG" id="cee:CENDO_06910"/>
<dbReference type="Proteomes" id="UP000296352">
    <property type="component" value="Chromosome"/>
</dbReference>
<proteinExistence type="predicted"/>
<dbReference type="SUPFAM" id="SSF109854">
    <property type="entry name" value="DinB/YfiT-like putative metalloenzymes"/>
    <property type="match status" value="1"/>
</dbReference>
<name>A0A4P7QHW0_9CORY</name>
<dbReference type="NCBIfam" id="TIGR03083">
    <property type="entry name" value="maleylpyruvate isomerase family mycothiol-dependent enzyme"/>
    <property type="match status" value="1"/>
</dbReference>
<dbReference type="InterPro" id="IPR034660">
    <property type="entry name" value="DinB/YfiT-like"/>
</dbReference>
<reference evidence="1 2" key="1">
    <citation type="submission" date="2019-04" db="EMBL/GenBank/DDBJ databases">
        <title>Corynebacterium endometrii sp. nov., isolated from the uterus of a cow with endometritis.</title>
        <authorList>
            <person name="Ballas P."/>
            <person name="Ruckert C."/>
            <person name="Wagener K."/>
            <person name="Drillich M."/>
            <person name="Kaempfer P."/>
            <person name="Busse H.-J."/>
            <person name="Ehling-Schulz M."/>
        </authorList>
    </citation>
    <scope>NUCLEOTIDE SEQUENCE [LARGE SCALE GENOMIC DNA]</scope>
    <source>
        <strain evidence="1 2">LMM-1653</strain>
    </source>
</reference>
<accession>A0A4P7QHW0</accession>
<dbReference type="InterPro" id="IPR017517">
    <property type="entry name" value="Maleyloyr_isom"/>
</dbReference>
<dbReference type="Gene3D" id="1.20.120.450">
    <property type="entry name" value="dinb family like domain"/>
    <property type="match status" value="1"/>
</dbReference>
<organism evidence="1 2">
    <name type="scientific">Corynebacterium endometrii</name>
    <dbReference type="NCBI Taxonomy" id="2488819"/>
    <lineage>
        <taxon>Bacteria</taxon>
        <taxon>Bacillati</taxon>
        <taxon>Actinomycetota</taxon>
        <taxon>Actinomycetes</taxon>
        <taxon>Mycobacteriales</taxon>
        <taxon>Corynebacteriaceae</taxon>
        <taxon>Corynebacterium</taxon>
    </lineage>
</organism>
<dbReference type="NCBIfam" id="TIGR03085">
    <property type="entry name" value="TIGR03085 family metal-binding protein"/>
    <property type="match status" value="1"/>
</dbReference>
<dbReference type="OrthoDB" id="3268903at2"/>
<gene>
    <name evidence="1" type="ORF">CENDO_06910</name>
</gene>
<dbReference type="EMBL" id="CP039247">
    <property type="protein sequence ID" value="QCB28656.1"/>
    <property type="molecule type" value="Genomic_DNA"/>
</dbReference>